<evidence type="ECO:0000313" key="3">
    <source>
        <dbReference type="Proteomes" id="UP001063166"/>
    </source>
</evidence>
<protein>
    <submittedName>
        <fullName evidence="2">Uncharacterized protein</fullName>
    </submittedName>
</protein>
<evidence type="ECO:0000256" key="1">
    <source>
        <dbReference type="SAM" id="MobiDB-lite"/>
    </source>
</evidence>
<dbReference type="EMBL" id="BRPK01000002">
    <property type="protein sequence ID" value="GLB34843.1"/>
    <property type="molecule type" value="Genomic_DNA"/>
</dbReference>
<accession>A0A9P3PF90</accession>
<reference evidence="2" key="1">
    <citation type="submission" date="2022-07" db="EMBL/GenBank/DDBJ databases">
        <title>The genome of Lyophyllum shimeji provides insight into the initial evolution of ectomycorrhizal fungal genome.</title>
        <authorList>
            <person name="Kobayashi Y."/>
            <person name="Shibata T."/>
            <person name="Hirakawa H."/>
            <person name="Shigenobu S."/>
            <person name="Nishiyama T."/>
            <person name="Yamada A."/>
            <person name="Hasebe M."/>
            <person name="Kawaguchi M."/>
        </authorList>
    </citation>
    <scope>NUCLEOTIDE SEQUENCE</scope>
    <source>
        <strain evidence="2">AT787</strain>
    </source>
</reference>
<name>A0A9P3PF90_LYOSH</name>
<dbReference type="AlphaFoldDB" id="A0A9P3PF90"/>
<sequence>MIADPNISKCGLRVLKSTFNAALNWDAAQFDVFRATVVHCAHKHLEVLKNDKSQRPAAWARFLAEVTNHVPELSQFENHWPLPVILRLLRENTRKHALELQGASKAAKHVRVFIGKPPPRRIRYLTGATAVKLKTAVTRTRSPAVRGRATVVAPRSVDSDKPSTRIIHTNSASRAKTHSESQGRTHTIKTEDIERAGTVACLFCEHVPCIPAAAKVEINLLFHEKGVVDILGRLGINNDRQLRVLRRWDAQELERFMASVPTHLAGALYKTCILKKLLLGPGPARQPMEPIPLPPRQIRDVLTHPNSPESPILRIGSVRHGQDVVGRIDEILRLNSDGSSWMALKNEVCRQFPFFERYEDGWPVVLHIEWRKERMASQPLALSQASGSRKHTSGTSAWPQPSSWPMDGDLTVSQSGCPVHPPEDWDNTPTKLQALLKALDVEELMPLFLAAHVRTNEEFRLLTQLSDAERIAVFQQLDLQHVRPFQRWMLDVVLKNLTMLD</sequence>
<dbReference type="Proteomes" id="UP001063166">
    <property type="component" value="Unassembled WGS sequence"/>
</dbReference>
<gene>
    <name evidence="2" type="ORF">LshimejAT787_0204080</name>
</gene>
<comment type="caution">
    <text evidence="2">The sequence shown here is derived from an EMBL/GenBank/DDBJ whole genome shotgun (WGS) entry which is preliminary data.</text>
</comment>
<evidence type="ECO:0000313" key="2">
    <source>
        <dbReference type="EMBL" id="GLB34843.1"/>
    </source>
</evidence>
<proteinExistence type="predicted"/>
<keyword evidence="3" id="KW-1185">Reference proteome</keyword>
<feature type="region of interest" description="Disordered" evidence="1">
    <location>
        <begin position="382"/>
        <end position="403"/>
    </location>
</feature>
<dbReference type="OrthoDB" id="3066241at2759"/>
<organism evidence="2 3">
    <name type="scientific">Lyophyllum shimeji</name>
    <name type="common">Hon-shimeji</name>
    <name type="synonym">Tricholoma shimeji</name>
    <dbReference type="NCBI Taxonomy" id="47721"/>
    <lineage>
        <taxon>Eukaryota</taxon>
        <taxon>Fungi</taxon>
        <taxon>Dikarya</taxon>
        <taxon>Basidiomycota</taxon>
        <taxon>Agaricomycotina</taxon>
        <taxon>Agaricomycetes</taxon>
        <taxon>Agaricomycetidae</taxon>
        <taxon>Agaricales</taxon>
        <taxon>Tricholomatineae</taxon>
        <taxon>Lyophyllaceae</taxon>
        <taxon>Lyophyllum</taxon>
    </lineage>
</organism>